<dbReference type="Proteomes" id="UP000193006">
    <property type="component" value="Chromosome"/>
</dbReference>
<gene>
    <name evidence="2" type="ORF">BkAM31D_22570</name>
</gene>
<evidence type="ECO:0000313" key="3">
    <source>
        <dbReference type="Proteomes" id="UP000193006"/>
    </source>
</evidence>
<dbReference type="RefSeq" id="WP_174521926.1">
    <property type="nucleotide sequence ID" value="NZ_CP020814.1"/>
</dbReference>
<keyword evidence="1" id="KW-0472">Membrane</keyword>
<keyword evidence="3" id="KW-1185">Reference proteome</keyword>
<accession>A0A1X9MIC4</accession>
<dbReference type="AlphaFoldDB" id="A0A1X9MIC4"/>
<reference evidence="2 3" key="1">
    <citation type="submission" date="2017-04" db="EMBL/GenBank/DDBJ databases">
        <title>Bacillus krulwichiae AM31D Genome sequencing and assembly.</title>
        <authorList>
            <person name="Krulwich T.A."/>
            <person name="Anastor L."/>
            <person name="Ehrlich R."/>
            <person name="Ehrlich G.D."/>
            <person name="Janto B."/>
        </authorList>
    </citation>
    <scope>NUCLEOTIDE SEQUENCE [LARGE SCALE GENOMIC DNA]</scope>
    <source>
        <strain evidence="2 3">AM31D</strain>
    </source>
</reference>
<feature type="transmembrane region" description="Helical" evidence="1">
    <location>
        <begin position="70"/>
        <end position="89"/>
    </location>
</feature>
<dbReference type="STRING" id="199441.BkAM31D_22570"/>
<evidence type="ECO:0000313" key="2">
    <source>
        <dbReference type="EMBL" id="ARK32420.1"/>
    </source>
</evidence>
<dbReference type="EMBL" id="CP020814">
    <property type="protein sequence ID" value="ARK32420.1"/>
    <property type="molecule type" value="Genomic_DNA"/>
</dbReference>
<keyword evidence="1" id="KW-1133">Transmembrane helix</keyword>
<evidence type="ECO:0000256" key="1">
    <source>
        <dbReference type="SAM" id="Phobius"/>
    </source>
</evidence>
<feature type="transmembrane region" description="Helical" evidence="1">
    <location>
        <begin position="31"/>
        <end position="49"/>
    </location>
</feature>
<organism evidence="2 3">
    <name type="scientific">Halalkalibacter krulwichiae</name>
    <dbReference type="NCBI Taxonomy" id="199441"/>
    <lineage>
        <taxon>Bacteria</taxon>
        <taxon>Bacillati</taxon>
        <taxon>Bacillota</taxon>
        <taxon>Bacilli</taxon>
        <taxon>Bacillales</taxon>
        <taxon>Bacillaceae</taxon>
        <taxon>Halalkalibacter</taxon>
    </lineage>
</organism>
<feature type="transmembrane region" description="Helical" evidence="1">
    <location>
        <begin position="7"/>
        <end position="25"/>
    </location>
</feature>
<protein>
    <submittedName>
        <fullName evidence="2">Uncharacterized protein</fullName>
    </submittedName>
</protein>
<keyword evidence="1" id="KW-0812">Transmembrane</keyword>
<proteinExistence type="predicted"/>
<feature type="transmembrane region" description="Helical" evidence="1">
    <location>
        <begin position="95"/>
        <end position="114"/>
    </location>
</feature>
<dbReference type="KEGG" id="bkw:BkAM31D_22570"/>
<name>A0A1X9MIC4_9BACI</name>
<sequence>MSLKNQWIINIVMVVLSLFSLVFLGRHNIKRFLPASIVLVLLEAWHVQVGKKRKWWVFYNKPRSYLTGEFAFNVGPFLVASMWILKWTYGHFLTFLSLNAAVNAFFAFVLSNLMEKLKIVKLDRLSQFQFFLEGSEGTVLLLPTAEWGKRENRPPALNKYCSFREYWLLKH</sequence>